<comment type="caution">
    <text evidence="1">The sequence shown here is derived from an EMBL/GenBank/DDBJ whole genome shotgun (WGS) entry which is preliminary data.</text>
</comment>
<evidence type="ECO:0000313" key="2">
    <source>
        <dbReference type="Proteomes" id="UP000287651"/>
    </source>
</evidence>
<reference evidence="1 2" key="1">
    <citation type="journal article" date="2014" name="Agronomy (Basel)">
        <title>A Draft Genome Sequence for Ensete ventricosum, the Drought-Tolerant Tree Against Hunger.</title>
        <authorList>
            <person name="Harrison J."/>
            <person name="Moore K.A."/>
            <person name="Paszkiewicz K."/>
            <person name="Jones T."/>
            <person name="Grant M."/>
            <person name="Ambacheew D."/>
            <person name="Muzemil S."/>
            <person name="Studholme D.J."/>
        </authorList>
    </citation>
    <scope>NUCLEOTIDE SEQUENCE [LARGE SCALE GENOMIC DNA]</scope>
</reference>
<organism evidence="1 2">
    <name type="scientific">Ensete ventricosum</name>
    <name type="common">Abyssinian banana</name>
    <name type="synonym">Musa ensete</name>
    <dbReference type="NCBI Taxonomy" id="4639"/>
    <lineage>
        <taxon>Eukaryota</taxon>
        <taxon>Viridiplantae</taxon>
        <taxon>Streptophyta</taxon>
        <taxon>Embryophyta</taxon>
        <taxon>Tracheophyta</taxon>
        <taxon>Spermatophyta</taxon>
        <taxon>Magnoliopsida</taxon>
        <taxon>Liliopsida</taxon>
        <taxon>Zingiberales</taxon>
        <taxon>Musaceae</taxon>
        <taxon>Ensete</taxon>
    </lineage>
</organism>
<accession>A0A426XT88</accession>
<name>A0A426XT88_ENSVE</name>
<evidence type="ECO:0000313" key="1">
    <source>
        <dbReference type="EMBL" id="RRT42664.1"/>
    </source>
</evidence>
<dbReference type="EMBL" id="AMZH03017673">
    <property type="protein sequence ID" value="RRT42664.1"/>
    <property type="molecule type" value="Genomic_DNA"/>
</dbReference>
<dbReference type="Proteomes" id="UP000287651">
    <property type="component" value="Unassembled WGS sequence"/>
</dbReference>
<sequence length="136" mass="15200">MCVSKLVLDESLGYQHMGAMYYGGRSQIASTSEFHGGGLIIQRYDWSSWRVGLLQCSHSFKGVWQVRGQGRVVKRGEEVMTSLVGLSYPKVKCRYHRGGNSMEPSIPCSHGARALVVKRTEEVENAEANSKYQDRA</sequence>
<proteinExistence type="predicted"/>
<dbReference type="AlphaFoldDB" id="A0A426XT88"/>
<protein>
    <submittedName>
        <fullName evidence="1">Uncharacterized protein</fullName>
    </submittedName>
</protein>
<gene>
    <name evidence="1" type="ORF">B296_00016068</name>
</gene>